<organism evidence="3 4">
    <name type="scientific">Staphylococcus lugdunensis</name>
    <dbReference type="NCBI Taxonomy" id="28035"/>
    <lineage>
        <taxon>Bacteria</taxon>
        <taxon>Bacillati</taxon>
        <taxon>Bacillota</taxon>
        <taxon>Bacilli</taxon>
        <taxon>Bacillales</taxon>
        <taxon>Staphylococcaceae</taxon>
        <taxon>Staphylococcus</taxon>
    </lineage>
</organism>
<proteinExistence type="inferred from homology"/>
<comment type="similarity">
    <text evidence="1">Belongs to the UPF0741 family.</text>
</comment>
<evidence type="ECO:0000256" key="2">
    <source>
        <dbReference type="SAM" id="MobiDB-lite"/>
    </source>
</evidence>
<evidence type="ECO:0000313" key="4">
    <source>
        <dbReference type="Proteomes" id="UP000070063"/>
    </source>
</evidence>
<feature type="compositionally biased region" description="Basic and acidic residues" evidence="2">
    <location>
        <begin position="80"/>
        <end position="117"/>
    </location>
</feature>
<sequence length="117" mass="13878">MGDTMKNKFLICDECQAVNMKSLKKKLEKLDPDAEIEIGCQSYCGPGRRKTFAFVNNRPLAALTEDELMEKVVKQLKKPRNPEEEERLRKRNEERKRRKEEQDRKLKEKLEQRKAAK</sequence>
<dbReference type="AlphaFoldDB" id="A0ABD4ED09"/>
<evidence type="ECO:0000256" key="1">
    <source>
        <dbReference type="HAMAP-Rule" id="MF_01863"/>
    </source>
</evidence>
<dbReference type="EMBL" id="LRQI01000091">
    <property type="protein sequence ID" value="KXA36480.1"/>
    <property type="molecule type" value="Genomic_DNA"/>
</dbReference>
<gene>
    <name evidence="3" type="ORF">HMPREF3225_02241</name>
</gene>
<dbReference type="InterPro" id="IPR009910">
    <property type="entry name" value="DUF1450"/>
</dbReference>
<accession>A0ABD4ED09</accession>
<dbReference type="InterPro" id="IPR020880">
    <property type="entry name" value="UPF0741"/>
</dbReference>
<dbReference type="HAMAP" id="MF_01863">
    <property type="entry name" value="UPF0741"/>
    <property type="match status" value="1"/>
</dbReference>
<feature type="region of interest" description="Disordered" evidence="2">
    <location>
        <begin position="74"/>
        <end position="117"/>
    </location>
</feature>
<name>A0ABD4ED09_STALU</name>
<comment type="caution">
    <text evidence="3">The sequence shown here is derived from an EMBL/GenBank/DDBJ whole genome shotgun (WGS) entry which is preliminary data.</text>
</comment>
<dbReference type="Proteomes" id="UP000070063">
    <property type="component" value="Unassembled WGS sequence"/>
</dbReference>
<dbReference type="Pfam" id="PF07293">
    <property type="entry name" value="DUF1450"/>
    <property type="match status" value="1"/>
</dbReference>
<evidence type="ECO:0000313" key="3">
    <source>
        <dbReference type="EMBL" id="KXA36480.1"/>
    </source>
</evidence>
<reference evidence="3 4" key="1">
    <citation type="submission" date="2016-01" db="EMBL/GenBank/DDBJ databases">
        <authorList>
            <person name="Mitreva M."/>
            <person name="Pepin K.H."/>
            <person name="Mihindukulasuriya K.A."/>
            <person name="Fulton R."/>
            <person name="Fronick C."/>
            <person name="O'Laughlin M."/>
            <person name="Miner T."/>
            <person name="Herter B."/>
            <person name="Rosa B.A."/>
            <person name="Cordes M."/>
            <person name="Tomlinson C."/>
            <person name="Wollam A."/>
            <person name="Palsikar V.B."/>
            <person name="Mardis E.R."/>
            <person name="Wilson R.K."/>
        </authorList>
    </citation>
    <scope>NUCLEOTIDE SEQUENCE [LARGE SCALE GENOMIC DNA]</scope>
    <source>
        <strain evidence="3 4">MJR7738</strain>
    </source>
</reference>
<protein>
    <recommendedName>
        <fullName evidence="1">UPF0741 protein HMPREF3225_02241</fullName>
    </recommendedName>
</protein>